<dbReference type="EMBL" id="BPLR01014172">
    <property type="protein sequence ID" value="GIY66914.1"/>
    <property type="molecule type" value="Genomic_DNA"/>
</dbReference>
<dbReference type="AlphaFoldDB" id="A0AAV4VAJ2"/>
<reference evidence="1 2" key="1">
    <citation type="submission" date="2021-06" db="EMBL/GenBank/DDBJ databases">
        <title>Caerostris extrusa draft genome.</title>
        <authorList>
            <person name="Kono N."/>
            <person name="Arakawa K."/>
        </authorList>
    </citation>
    <scope>NUCLEOTIDE SEQUENCE [LARGE SCALE GENOMIC DNA]</scope>
</reference>
<gene>
    <name evidence="1" type="ORF">CEXT_467961</name>
</gene>
<dbReference type="Proteomes" id="UP001054945">
    <property type="component" value="Unassembled WGS sequence"/>
</dbReference>
<name>A0AAV4VAJ2_CAEEX</name>
<evidence type="ECO:0000313" key="2">
    <source>
        <dbReference type="Proteomes" id="UP001054945"/>
    </source>
</evidence>
<sequence length="103" mass="11481">MAFVTTLFMNPNGIESPKQNLIFTNILRAEIAFSGCGLNSRIISILRVHHSETTKEESVVQILVINRPGGLSDVVILWSTLREPLNGSFFSYLNNSPIYMALI</sequence>
<comment type="caution">
    <text evidence="1">The sequence shown here is derived from an EMBL/GenBank/DDBJ whole genome shotgun (WGS) entry which is preliminary data.</text>
</comment>
<protein>
    <submittedName>
        <fullName evidence="1">Uncharacterized protein</fullName>
    </submittedName>
</protein>
<keyword evidence="2" id="KW-1185">Reference proteome</keyword>
<evidence type="ECO:0000313" key="1">
    <source>
        <dbReference type="EMBL" id="GIY66914.1"/>
    </source>
</evidence>
<organism evidence="1 2">
    <name type="scientific">Caerostris extrusa</name>
    <name type="common">Bark spider</name>
    <name type="synonym">Caerostris bankana</name>
    <dbReference type="NCBI Taxonomy" id="172846"/>
    <lineage>
        <taxon>Eukaryota</taxon>
        <taxon>Metazoa</taxon>
        <taxon>Ecdysozoa</taxon>
        <taxon>Arthropoda</taxon>
        <taxon>Chelicerata</taxon>
        <taxon>Arachnida</taxon>
        <taxon>Araneae</taxon>
        <taxon>Araneomorphae</taxon>
        <taxon>Entelegynae</taxon>
        <taxon>Araneoidea</taxon>
        <taxon>Araneidae</taxon>
        <taxon>Caerostris</taxon>
    </lineage>
</organism>
<accession>A0AAV4VAJ2</accession>
<proteinExistence type="predicted"/>